<keyword evidence="5" id="KW-1185">Reference proteome</keyword>
<accession>A0A2P8CAU7</accession>
<feature type="compositionally biased region" description="Acidic residues" evidence="1">
    <location>
        <begin position="165"/>
        <end position="186"/>
    </location>
</feature>
<reference evidence="3 4" key="1">
    <citation type="submission" date="2018-03" db="EMBL/GenBank/DDBJ databases">
        <title>Genomic Encyclopedia of Archaeal and Bacterial Type Strains, Phase II (KMG-II): from individual species to whole genera.</title>
        <authorList>
            <person name="Goeker M."/>
        </authorList>
    </citation>
    <scope>NUCLEOTIDE SEQUENCE [LARGE SCALE GENOMIC DNA]</scope>
    <source>
        <strain evidence="3 4">DSM 27267</strain>
    </source>
</reference>
<dbReference type="EMBL" id="PYGC01000007">
    <property type="protein sequence ID" value="PSK82052.1"/>
    <property type="molecule type" value="Genomic_DNA"/>
</dbReference>
<evidence type="ECO:0000313" key="3">
    <source>
        <dbReference type="EMBL" id="PSK82052.1"/>
    </source>
</evidence>
<dbReference type="RefSeq" id="WP_106542851.1">
    <property type="nucleotide sequence ID" value="NZ_BLAU01000001.1"/>
</dbReference>
<dbReference type="AlphaFoldDB" id="A0A2P8CAU7"/>
<proteinExistence type="predicted"/>
<evidence type="ECO:0000313" key="5">
    <source>
        <dbReference type="Proteomes" id="UP000396862"/>
    </source>
</evidence>
<feature type="region of interest" description="Disordered" evidence="1">
    <location>
        <begin position="148"/>
        <end position="186"/>
    </location>
</feature>
<dbReference type="OrthoDB" id="954784at2"/>
<protein>
    <submittedName>
        <fullName evidence="3">Uncharacterized protein DUF4494</fullName>
    </submittedName>
</protein>
<gene>
    <name evidence="3" type="ORF">CLV93_107166</name>
    <name evidence="2" type="ORF">JCM18694_28910</name>
</gene>
<dbReference type="Proteomes" id="UP000240621">
    <property type="component" value="Unassembled WGS sequence"/>
</dbReference>
<dbReference type="Pfam" id="PF14902">
    <property type="entry name" value="DUF4494"/>
    <property type="match status" value="1"/>
</dbReference>
<dbReference type="Proteomes" id="UP000396862">
    <property type="component" value="Unassembled WGS sequence"/>
</dbReference>
<sequence>MNTWFECKAKYVKIDENGREKKVNEAYLLDAVSFSEAESRIYKELETMVSGEFTVTKIAKTNIAEIIPSEDGDRWFKAKVSFITIDEEKGKEKRTAQYVLILAKTVRDAYEKVVENMQGMMADFEINAVNESPIMDVFPYFGQEEEIPDNLRPLNDDELLASNNEAEEDQSDDLEPLEDDEEAEEE</sequence>
<organism evidence="3 4">
    <name type="scientific">Prolixibacter denitrificans</name>
    <dbReference type="NCBI Taxonomy" id="1541063"/>
    <lineage>
        <taxon>Bacteria</taxon>
        <taxon>Pseudomonadati</taxon>
        <taxon>Bacteroidota</taxon>
        <taxon>Bacteroidia</taxon>
        <taxon>Marinilabiliales</taxon>
        <taxon>Prolixibacteraceae</taxon>
        <taxon>Prolixibacter</taxon>
    </lineage>
</organism>
<evidence type="ECO:0000313" key="2">
    <source>
        <dbReference type="EMBL" id="GET22645.1"/>
    </source>
</evidence>
<comment type="caution">
    <text evidence="3">The sequence shown here is derived from an EMBL/GenBank/DDBJ whole genome shotgun (WGS) entry which is preliminary data.</text>
</comment>
<dbReference type="EMBL" id="BLAU01000001">
    <property type="protein sequence ID" value="GET22645.1"/>
    <property type="molecule type" value="Genomic_DNA"/>
</dbReference>
<name>A0A2P8CAU7_9BACT</name>
<reference evidence="2 5" key="2">
    <citation type="submission" date="2019-10" db="EMBL/GenBank/DDBJ databases">
        <title>Prolixibacter strains distinguished by the presence of nitrate reductase genes were adept at nitrate-dependent anaerobic corrosion of metallic iron and carbon steel.</title>
        <authorList>
            <person name="Iino T."/>
            <person name="Shono N."/>
            <person name="Ito K."/>
            <person name="Nakamura R."/>
            <person name="Sueoka K."/>
            <person name="Harayama S."/>
            <person name="Ohkuma M."/>
        </authorList>
    </citation>
    <scope>NUCLEOTIDE SEQUENCE [LARGE SCALE GENOMIC DNA]</scope>
    <source>
        <strain evidence="2 5">MIC1-1</strain>
    </source>
</reference>
<evidence type="ECO:0000313" key="4">
    <source>
        <dbReference type="Proteomes" id="UP000240621"/>
    </source>
</evidence>
<evidence type="ECO:0000256" key="1">
    <source>
        <dbReference type="SAM" id="MobiDB-lite"/>
    </source>
</evidence>
<dbReference type="InterPro" id="IPR027848">
    <property type="entry name" value="DUF4494"/>
</dbReference>